<gene>
    <name evidence="2" type="ORF">LCGC14_0838920</name>
</gene>
<organism evidence="2">
    <name type="scientific">marine sediment metagenome</name>
    <dbReference type="NCBI Taxonomy" id="412755"/>
    <lineage>
        <taxon>unclassified sequences</taxon>
        <taxon>metagenomes</taxon>
        <taxon>ecological metagenomes</taxon>
    </lineage>
</organism>
<name>A0A0F9SL10_9ZZZZ</name>
<keyword evidence="1" id="KW-0472">Membrane</keyword>
<reference evidence="2" key="1">
    <citation type="journal article" date="2015" name="Nature">
        <title>Complex archaea that bridge the gap between prokaryotes and eukaryotes.</title>
        <authorList>
            <person name="Spang A."/>
            <person name="Saw J.H."/>
            <person name="Jorgensen S.L."/>
            <person name="Zaremba-Niedzwiedzka K."/>
            <person name="Martijn J."/>
            <person name="Lind A.E."/>
            <person name="van Eijk R."/>
            <person name="Schleper C."/>
            <person name="Guy L."/>
            <person name="Ettema T.J."/>
        </authorList>
    </citation>
    <scope>NUCLEOTIDE SEQUENCE</scope>
</reference>
<proteinExistence type="predicted"/>
<dbReference type="EMBL" id="LAZR01002446">
    <property type="protein sequence ID" value="KKN29938.1"/>
    <property type="molecule type" value="Genomic_DNA"/>
</dbReference>
<keyword evidence="1" id="KW-0812">Transmembrane</keyword>
<evidence type="ECO:0000313" key="2">
    <source>
        <dbReference type="EMBL" id="KKN29938.1"/>
    </source>
</evidence>
<protein>
    <recommendedName>
        <fullName evidence="3">DUF4367 domain-containing protein</fullName>
    </recommendedName>
</protein>
<comment type="caution">
    <text evidence="2">The sequence shown here is derived from an EMBL/GenBank/DDBJ whole genome shotgun (WGS) entry which is preliminary data.</text>
</comment>
<keyword evidence="1" id="KW-1133">Transmembrane helix</keyword>
<dbReference type="AlphaFoldDB" id="A0A0F9SL10"/>
<sequence>MRRRDKSFMRALVILVFLFIGASWLLINMKGSDIIHEPADFYGTSDEVSLKYMVKVANDYNYLIYLPSELPNNFKLTAIYLKESPFIALIVYSAEGNKDYKTAEFVIQISPSPSEISPTFNELKAEAETSEYRIALEINSWPVRVNEKADSGADKALRRKYGDYILLAEVWIDEMVYSLSAPTLKTEDIEQLVGHMSLLTL</sequence>
<feature type="transmembrane region" description="Helical" evidence="1">
    <location>
        <begin position="7"/>
        <end position="27"/>
    </location>
</feature>
<accession>A0A0F9SL10</accession>
<evidence type="ECO:0000256" key="1">
    <source>
        <dbReference type="SAM" id="Phobius"/>
    </source>
</evidence>
<evidence type="ECO:0008006" key="3">
    <source>
        <dbReference type="Google" id="ProtNLM"/>
    </source>
</evidence>